<sequence>MLYIIDKLKIFNKKANLKIECQITPIKRDFVPKKKDGWAFNWQKVYRERPETLFMMIEIQSKKIHGVIQLIEDDGMLIMELIELAPFNIGSKKENEHVAGCMIAFGCKESIKLQNAYKGYLTFISKTSLIELYTTKYYATQTIGTRMYIDPISGEKLIKKYLQE</sequence>
<proteinExistence type="predicted"/>
<evidence type="ECO:0000313" key="1">
    <source>
        <dbReference type="EMBL" id="GLR19505.1"/>
    </source>
</evidence>
<keyword evidence="2" id="KW-1185">Reference proteome</keyword>
<protein>
    <submittedName>
        <fullName evidence="1">Uncharacterized protein</fullName>
    </submittedName>
</protein>
<reference evidence="1" key="2">
    <citation type="submission" date="2023-01" db="EMBL/GenBank/DDBJ databases">
        <title>Draft genome sequence of Portibacter lacus strain NBRC 108769.</title>
        <authorList>
            <person name="Sun Q."/>
            <person name="Mori K."/>
        </authorList>
    </citation>
    <scope>NUCLEOTIDE SEQUENCE</scope>
    <source>
        <strain evidence="1">NBRC 108769</strain>
    </source>
</reference>
<dbReference type="AlphaFoldDB" id="A0AA37SXF9"/>
<name>A0AA37SXF9_9BACT</name>
<evidence type="ECO:0000313" key="2">
    <source>
        <dbReference type="Proteomes" id="UP001156666"/>
    </source>
</evidence>
<comment type="caution">
    <text evidence="1">The sequence shown here is derived from an EMBL/GenBank/DDBJ whole genome shotgun (WGS) entry which is preliminary data.</text>
</comment>
<dbReference type="EMBL" id="BSOH01000027">
    <property type="protein sequence ID" value="GLR19505.1"/>
    <property type="molecule type" value="Genomic_DNA"/>
</dbReference>
<organism evidence="1 2">
    <name type="scientific">Portibacter lacus</name>
    <dbReference type="NCBI Taxonomy" id="1099794"/>
    <lineage>
        <taxon>Bacteria</taxon>
        <taxon>Pseudomonadati</taxon>
        <taxon>Bacteroidota</taxon>
        <taxon>Saprospiria</taxon>
        <taxon>Saprospirales</taxon>
        <taxon>Haliscomenobacteraceae</taxon>
        <taxon>Portibacter</taxon>
    </lineage>
</organism>
<dbReference type="Proteomes" id="UP001156666">
    <property type="component" value="Unassembled WGS sequence"/>
</dbReference>
<accession>A0AA37SXF9</accession>
<reference evidence="1" key="1">
    <citation type="journal article" date="2014" name="Int. J. Syst. Evol. Microbiol.">
        <title>Complete genome sequence of Corynebacterium casei LMG S-19264T (=DSM 44701T), isolated from a smear-ripened cheese.</title>
        <authorList>
            <consortium name="US DOE Joint Genome Institute (JGI-PGF)"/>
            <person name="Walter F."/>
            <person name="Albersmeier A."/>
            <person name="Kalinowski J."/>
            <person name="Ruckert C."/>
        </authorList>
    </citation>
    <scope>NUCLEOTIDE SEQUENCE</scope>
    <source>
        <strain evidence="1">NBRC 108769</strain>
    </source>
</reference>
<gene>
    <name evidence="1" type="ORF">GCM10007940_41210</name>
</gene>